<dbReference type="EMBL" id="GL376592">
    <property type="status" value="NOT_ANNOTATED_CDS"/>
    <property type="molecule type" value="Genomic_DNA"/>
</dbReference>
<evidence type="ECO:0000256" key="2">
    <source>
        <dbReference type="SAM" id="Phobius"/>
    </source>
</evidence>
<dbReference type="OMA" id="TCACHAD"/>
<dbReference type="AlphaFoldDB" id="K3X0P7"/>
<protein>
    <submittedName>
        <fullName evidence="3">Uncharacterized protein</fullName>
    </submittedName>
</protein>
<keyword evidence="2" id="KW-1133">Transmembrane helix</keyword>
<dbReference type="VEuPathDB" id="FungiDB:PYU1_G010773"/>
<keyword evidence="4" id="KW-1185">Reference proteome</keyword>
<reference evidence="3" key="3">
    <citation type="submission" date="2015-02" db="UniProtKB">
        <authorList>
            <consortium name="EnsemblProtists"/>
        </authorList>
    </citation>
    <scope>IDENTIFICATION</scope>
    <source>
        <strain evidence="3">DAOM BR144</strain>
    </source>
</reference>
<feature type="compositionally biased region" description="Low complexity" evidence="1">
    <location>
        <begin position="1"/>
        <end position="24"/>
    </location>
</feature>
<feature type="region of interest" description="Disordered" evidence="1">
    <location>
        <begin position="1"/>
        <end position="34"/>
    </location>
</feature>
<dbReference type="Proteomes" id="UP000019132">
    <property type="component" value="Unassembled WGS sequence"/>
</dbReference>
<accession>K3X0P7</accession>
<feature type="transmembrane region" description="Helical" evidence="2">
    <location>
        <begin position="201"/>
        <end position="224"/>
    </location>
</feature>
<dbReference type="HOGENOM" id="CLU_050322_2_0_1"/>
<dbReference type="InParanoid" id="K3X0P7"/>
<dbReference type="EnsemblProtists" id="PYU1_T010796">
    <property type="protein sequence ID" value="PYU1_T010796"/>
    <property type="gene ID" value="PYU1_G010773"/>
</dbReference>
<evidence type="ECO:0000256" key="1">
    <source>
        <dbReference type="SAM" id="MobiDB-lite"/>
    </source>
</evidence>
<sequence length="319" mass="35181">MAAVDPTAADTSSGSAGSTPAWATLPPKERAANGSDTCACHADGTKRTCYECLNVQLQSGDECVVNPFGECVSAAMVAKEQTLLSLPSYSSIAPHDNAFYSSRNLTYCSVMDTACSEAWPKWSQAYFSNTLGTNTSFYRTGTTGCICTAYCDFRQYDLYNIVIGSQYTLGDATCRPASASTTPTTDNDDTTFARMNLAKNIAMFVCVFTLAVLVIRQSVMRFQLYRYEQRMRERREAQRQQRAEATAGHFGPRMALEGWNAYREQLIDDEQRKLGQLILSDAPEHTEPEVEIGDGFRPASPSQLRRATPLEGDVAHSHR</sequence>
<reference evidence="4" key="1">
    <citation type="journal article" date="2010" name="Genome Biol.">
        <title>Genome sequence of the necrotrophic plant pathogen Pythium ultimum reveals original pathogenicity mechanisms and effector repertoire.</title>
        <authorList>
            <person name="Levesque C.A."/>
            <person name="Brouwer H."/>
            <person name="Cano L."/>
            <person name="Hamilton J.P."/>
            <person name="Holt C."/>
            <person name="Huitema E."/>
            <person name="Raffaele S."/>
            <person name="Robideau G.P."/>
            <person name="Thines M."/>
            <person name="Win J."/>
            <person name="Zerillo M.M."/>
            <person name="Beakes G.W."/>
            <person name="Boore J.L."/>
            <person name="Busam D."/>
            <person name="Dumas B."/>
            <person name="Ferriera S."/>
            <person name="Fuerstenberg S.I."/>
            <person name="Gachon C.M."/>
            <person name="Gaulin E."/>
            <person name="Govers F."/>
            <person name="Grenville-Briggs L."/>
            <person name="Horner N."/>
            <person name="Hostetler J."/>
            <person name="Jiang R.H."/>
            <person name="Johnson J."/>
            <person name="Krajaejun T."/>
            <person name="Lin H."/>
            <person name="Meijer H.J."/>
            <person name="Moore B."/>
            <person name="Morris P."/>
            <person name="Phuntmart V."/>
            <person name="Puiu D."/>
            <person name="Shetty J."/>
            <person name="Stajich J.E."/>
            <person name="Tripathy S."/>
            <person name="Wawra S."/>
            <person name="van West P."/>
            <person name="Whitty B.R."/>
            <person name="Coutinho P.M."/>
            <person name="Henrissat B."/>
            <person name="Martin F."/>
            <person name="Thomas P.D."/>
            <person name="Tyler B.M."/>
            <person name="De Vries R.P."/>
            <person name="Kamoun S."/>
            <person name="Yandell M."/>
            <person name="Tisserat N."/>
            <person name="Buell C.R."/>
        </authorList>
    </citation>
    <scope>NUCLEOTIDE SEQUENCE</scope>
    <source>
        <strain evidence="4">DAOM:BR144</strain>
    </source>
</reference>
<evidence type="ECO:0000313" key="4">
    <source>
        <dbReference type="Proteomes" id="UP000019132"/>
    </source>
</evidence>
<keyword evidence="2" id="KW-0472">Membrane</keyword>
<feature type="region of interest" description="Disordered" evidence="1">
    <location>
        <begin position="283"/>
        <end position="319"/>
    </location>
</feature>
<dbReference type="eggNOG" id="ENOG502R17K">
    <property type="taxonomic scope" value="Eukaryota"/>
</dbReference>
<keyword evidence="2" id="KW-0812">Transmembrane</keyword>
<evidence type="ECO:0000313" key="3">
    <source>
        <dbReference type="EnsemblProtists" id="PYU1_T010796"/>
    </source>
</evidence>
<reference evidence="4" key="2">
    <citation type="submission" date="2010-04" db="EMBL/GenBank/DDBJ databases">
        <authorList>
            <person name="Buell R."/>
            <person name="Hamilton J."/>
            <person name="Hostetler J."/>
        </authorList>
    </citation>
    <scope>NUCLEOTIDE SEQUENCE [LARGE SCALE GENOMIC DNA]</scope>
    <source>
        <strain evidence="4">DAOM:BR144</strain>
    </source>
</reference>
<name>K3X0P7_GLOUD</name>
<organism evidence="3 4">
    <name type="scientific">Globisporangium ultimum (strain ATCC 200006 / CBS 805.95 / DAOM BR144)</name>
    <name type="common">Pythium ultimum</name>
    <dbReference type="NCBI Taxonomy" id="431595"/>
    <lineage>
        <taxon>Eukaryota</taxon>
        <taxon>Sar</taxon>
        <taxon>Stramenopiles</taxon>
        <taxon>Oomycota</taxon>
        <taxon>Peronosporomycetes</taxon>
        <taxon>Pythiales</taxon>
        <taxon>Pythiaceae</taxon>
        <taxon>Globisporangium</taxon>
    </lineage>
</organism>
<proteinExistence type="predicted"/>